<evidence type="ECO:0000313" key="4">
    <source>
        <dbReference type="Proteomes" id="UP001434337"/>
    </source>
</evidence>
<reference evidence="3 4" key="1">
    <citation type="journal article" date="2023" name="Environ Microbiome">
        <title>A coral-associated actinobacterium mitigates coral bleaching under heat stress.</title>
        <authorList>
            <person name="Li J."/>
            <person name="Zou Y."/>
            <person name="Li Q."/>
            <person name="Zhang J."/>
            <person name="Bourne D.G."/>
            <person name="Lyu Y."/>
            <person name="Liu C."/>
            <person name="Zhang S."/>
        </authorList>
    </citation>
    <scope>NUCLEOTIDE SEQUENCE [LARGE SCALE GENOMIC DNA]</scope>
    <source>
        <strain evidence="3 4">SCSIO 13291</strain>
    </source>
</reference>
<dbReference type="GO" id="GO:0016787">
    <property type="term" value="F:hydrolase activity"/>
    <property type="evidence" value="ECO:0007669"/>
    <property type="project" value="UniProtKB-KW"/>
</dbReference>
<dbReference type="Pfam" id="PF00561">
    <property type="entry name" value="Abhydrolase_1"/>
    <property type="match status" value="1"/>
</dbReference>
<evidence type="ECO:0000313" key="3">
    <source>
        <dbReference type="EMBL" id="WZW97158.1"/>
    </source>
</evidence>
<dbReference type="SUPFAM" id="SSF53474">
    <property type="entry name" value="alpha/beta-Hydrolases"/>
    <property type="match status" value="1"/>
</dbReference>
<dbReference type="Gene3D" id="3.40.50.1820">
    <property type="entry name" value="alpha/beta hydrolase"/>
    <property type="match status" value="1"/>
</dbReference>
<accession>A0ABZ3C303</accession>
<proteinExistence type="predicted"/>
<organism evidence="3 4">
    <name type="scientific">Propioniciclava soli</name>
    <dbReference type="NCBI Taxonomy" id="2775081"/>
    <lineage>
        <taxon>Bacteria</taxon>
        <taxon>Bacillati</taxon>
        <taxon>Actinomycetota</taxon>
        <taxon>Actinomycetes</taxon>
        <taxon>Propionibacteriales</taxon>
        <taxon>Propionibacteriaceae</taxon>
        <taxon>Propioniciclava</taxon>
    </lineage>
</organism>
<dbReference type="Proteomes" id="UP001434337">
    <property type="component" value="Chromosome"/>
</dbReference>
<name>A0ABZ3C303_9ACTN</name>
<gene>
    <name evidence="3" type="ORF">PCC79_09515</name>
</gene>
<keyword evidence="4" id="KW-1185">Reference proteome</keyword>
<evidence type="ECO:0000259" key="2">
    <source>
        <dbReference type="Pfam" id="PF00561"/>
    </source>
</evidence>
<dbReference type="RefSeq" id="WP_342371679.1">
    <property type="nucleotide sequence ID" value="NZ_CP115965.1"/>
</dbReference>
<protein>
    <submittedName>
        <fullName evidence="3">Alpha/beta fold hydrolase</fullName>
    </submittedName>
</protein>
<keyword evidence="1 3" id="KW-0378">Hydrolase</keyword>
<feature type="domain" description="AB hydrolase-1" evidence="2">
    <location>
        <begin position="13"/>
        <end position="245"/>
    </location>
</feature>
<evidence type="ECO:0000256" key="1">
    <source>
        <dbReference type="ARBA" id="ARBA00022801"/>
    </source>
</evidence>
<dbReference type="PANTHER" id="PTHR46118">
    <property type="entry name" value="PROTEIN ABHD11"/>
    <property type="match status" value="1"/>
</dbReference>
<dbReference type="InterPro" id="IPR029058">
    <property type="entry name" value="AB_hydrolase_fold"/>
</dbReference>
<dbReference type="PANTHER" id="PTHR46118:SF4">
    <property type="entry name" value="PROTEIN ABHD11"/>
    <property type="match status" value="1"/>
</dbReference>
<dbReference type="PRINTS" id="PR00111">
    <property type="entry name" value="ABHYDROLASE"/>
</dbReference>
<dbReference type="InterPro" id="IPR000073">
    <property type="entry name" value="AB_hydrolase_1"/>
</dbReference>
<dbReference type="EMBL" id="CP115965">
    <property type="protein sequence ID" value="WZW97158.1"/>
    <property type="molecule type" value="Genomic_DNA"/>
</dbReference>
<sequence>MELHVTHVGSGTPRVAFLHGLLGRGKNWATVAKGLSDRWPALLYDLPNHGRSPWTDDLAYPAQADAVAADLRARGLVDGSLVLVGHSMGGKVAMALALRHPELLRGLVVVDIAPDHSESGYGFRRYVDALRGVDLDALERRTDADAQLASAVTAPATRAFLLQNLHRDGGRWRWLPNLDLIRDQIAEISAWPSDLGEPWDGPTLWLRGGDSDYVRDEHLDPMRALFPRARLVTIKNAAHWVHADQPDAVTQTLAMFLAGLDADDPEVSR</sequence>